<name>A0A0C2Z014_9AGAM</name>
<sequence length="124" mass="14098">MSIWKLMTWMLTGSGQKSEAEITRLAETLQSSDFDCCDLQGFNAHTEMQHFDNLESSLDERDPLRQDSWKESSVNILIPTCEQNLSGNGQQFTIEGLFHCSLTAVIHAVFAEQAAKWFHLTPFK</sequence>
<dbReference type="HOGENOM" id="CLU_157440_0_0_1"/>
<accession>A0A0C2Z014</accession>
<protein>
    <submittedName>
        <fullName evidence="1">Uncharacterized protein</fullName>
    </submittedName>
</protein>
<dbReference type="OrthoDB" id="3208495at2759"/>
<dbReference type="EMBL" id="KN822140">
    <property type="protein sequence ID" value="KIM55148.1"/>
    <property type="molecule type" value="Genomic_DNA"/>
</dbReference>
<keyword evidence="2" id="KW-1185">Reference proteome</keyword>
<dbReference type="STRING" id="1036808.A0A0C2Z014"/>
<gene>
    <name evidence="1" type="ORF">SCLCIDRAFT_135248</name>
</gene>
<dbReference type="InParanoid" id="A0A0C2Z014"/>
<reference evidence="1 2" key="1">
    <citation type="submission" date="2014-04" db="EMBL/GenBank/DDBJ databases">
        <authorList>
            <consortium name="DOE Joint Genome Institute"/>
            <person name="Kuo A."/>
            <person name="Kohler A."/>
            <person name="Nagy L.G."/>
            <person name="Floudas D."/>
            <person name="Copeland A."/>
            <person name="Barry K.W."/>
            <person name="Cichocki N."/>
            <person name="Veneault-Fourrey C."/>
            <person name="LaButti K."/>
            <person name="Lindquist E.A."/>
            <person name="Lipzen A."/>
            <person name="Lundell T."/>
            <person name="Morin E."/>
            <person name="Murat C."/>
            <person name="Sun H."/>
            <person name="Tunlid A."/>
            <person name="Henrissat B."/>
            <person name="Grigoriev I.V."/>
            <person name="Hibbett D.S."/>
            <person name="Martin F."/>
            <person name="Nordberg H.P."/>
            <person name="Cantor M.N."/>
            <person name="Hua S.X."/>
        </authorList>
    </citation>
    <scope>NUCLEOTIDE SEQUENCE [LARGE SCALE GENOMIC DNA]</scope>
    <source>
        <strain evidence="1 2">Foug A</strain>
    </source>
</reference>
<organism evidence="1 2">
    <name type="scientific">Scleroderma citrinum Foug A</name>
    <dbReference type="NCBI Taxonomy" id="1036808"/>
    <lineage>
        <taxon>Eukaryota</taxon>
        <taxon>Fungi</taxon>
        <taxon>Dikarya</taxon>
        <taxon>Basidiomycota</taxon>
        <taxon>Agaricomycotina</taxon>
        <taxon>Agaricomycetes</taxon>
        <taxon>Agaricomycetidae</taxon>
        <taxon>Boletales</taxon>
        <taxon>Sclerodermatineae</taxon>
        <taxon>Sclerodermataceae</taxon>
        <taxon>Scleroderma</taxon>
    </lineage>
</organism>
<evidence type="ECO:0000313" key="2">
    <source>
        <dbReference type="Proteomes" id="UP000053989"/>
    </source>
</evidence>
<dbReference type="AlphaFoldDB" id="A0A0C2Z014"/>
<reference evidence="2" key="2">
    <citation type="submission" date="2015-01" db="EMBL/GenBank/DDBJ databases">
        <title>Evolutionary Origins and Diversification of the Mycorrhizal Mutualists.</title>
        <authorList>
            <consortium name="DOE Joint Genome Institute"/>
            <consortium name="Mycorrhizal Genomics Consortium"/>
            <person name="Kohler A."/>
            <person name="Kuo A."/>
            <person name="Nagy L.G."/>
            <person name="Floudas D."/>
            <person name="Copeland A."/>
            <person name="Barry K.W."/>
            <person name="Cichocki N."/>
            <person name="Veneault-Fourrey C."/>
            <person name="LaButti K."/>
            <person name="Lindquist E.A."/>
            <person name="Lipzen A."/>
            <person name="Lundell T."/>
            <person name="Morin E."/>
            <person name="Murat C."/>
            <person name="Riley R."/>
            <person name="Ohm R."/>
            <person name="Sun H."/>
            <person name="Tunlid A."/>
            <person name="Henrissat B."/>
            <person name="Grigoriev I.V."/>
            <person name="Hibbett D.S."/>
            <person name="Martin F."/>
        </authorList>
    </citation>
    <scope>NUCLEOTIDE SEQUENCE [LARGE SCALE GENOMIC DNA]</scope>
    <source>
        <strain evidence="2">Foug A</strain>
    </source>
</reference>
<dbReference type="Proteomes" id="UP000053989">
    <property type="component" value="Unassembled WGS sequence"/>
</dbReference>
<proteinExistence type="predicted"/>
<evidence type="ECO:0000313" key="1">
    <source>
        <dbReference type="EMBL" id="KIM55148.1"/>
    </source>
</evidence>